<dbReference type="GO" id="GO:0016301">
    <property type="term" value="F:kinase activity"/>
    <property type="evidence" value="ECO:0007669"/>
    <property type="project" value="UniProtKB-KW"/>
</dbReference>
<evidence type="ECO:0000256" key="2">
    <source>
        <dbReference type="ARBA" id="ARBA00005810"/>
    </source>
</evidence>
<evidence type="ECO:0000256" key="5">
    <source>
        <dbReference type="ARBA" id="ARBA00022679"/>
    </source>
</evidence>
<dbReference type="EC" id="2.7.6.3" evidence="3"/>
<evidence type="ECO:0000256" key="10">
    <source>
        <dbReference type="ARBA" id="ARBA00029409"/>
    </source>
</evidence>
<sequence length="159" mass="18113">MEVYFSLGSNLGDRESNIHKALELMDGAFGVHYDALSSLLETEPWGFDSDDLFLNCAVRYILDLPCQEILSKCKMVEIMMGRSVHCPEFSSDGERIYRSRIMDIDILFYGEHRIDTDSLKVPHPLMGQRDFVMVPLGEIVSDRIRKAFPDIFPTDSTAV</sequence>
<dbReference type="Pfam" id="PF01288">
    <property type="entry name" value="HPPK"/>
    <property type="match status" value="1"/>
</dbReference>
<evidence type="ECO:0000256" key="11">
    <source>
        <dbReference type="ARBA" id="ARBA00029766"/>
    </source>
</evidence>
<dbReference type="PANTHER" id="PTHR43071">
    <property type="entry name" value="2-AMINO-4-HYDROXY-6-HYDROXYMETHYLDIHYDROPTERIDINE PYROPHOSPHOKINASE"/>
    <property type="match status" value="1"/>
</dbReference>
<reference evidence="14" key="1">
    <citation type="submission" date="2020-10" db="EMBL/GenBank/DDBJ databases">
        <authorList>
            <person name="Gilroy R."/>
        </authorList>
    </citation>
    <scope>NUCLEOTIDE SEQUENCE</scope>
    <source>
        <strain evidence="14">G3-8215</strain>
    </source>
</reference>
<dbReference type="InterPro" id="IPR000550">
    <property type="entry name" value="Hppk"/>
</dbReference>
<evidence type="ECO:0000256" key="3">
    <source>
        <dbReference type="ARBA" id="ARBA00013253"/>
    </source>
</evidence>
<evidence type="ECO:0000256" key="12">
    <source>
        <dbReference type="ARBA" id="ARBA00033413"/>
    </source>
</evidence>
<dbReference type="NCBIfam" id="TIGR01498">
    <property type="entry name" value="folK"/>
    <property type="match status" value="1"/>
</dbReference>
<evidence type="ECO:0000256" key="1">
    <source>
        <dbReference type="ARBA" id="ARBA00005051"/>
    </source>
</evidence>
<proteinExistence type="inferred from homology"/>
<evidence type="ECO:0000259" key="13">
    <source>
        <dbReference type="Pfam" id="PF01288"/>
    </source>
</evidence>
<dbReference type="GO" id="GO:0005524">
    <property type="term" value="F:ATP binding"/>
    <property type="evidence" value="ECO:0007669"/>
    <property type="project" value="UniProtKB-KW"/>
</dbReference>
<evidence type="ECO:0000256" key="8">
    <source>
        <dbReference type="ARBA" id="ARBA00022840"/>
    </source>
</evidence>
<keyword evidence="5 14" id="KW-0808">Transferase</keyword>
<evidence type="ECO:0000313" key="15">
    <source>
        <dbReference type="Proteomes" id="UP000725002"/>
    </source>
</evidence>
<evidence type="ECO:0000313" key="14">
    <source>
        <dbReference type="EMBL" id="MBO8482705.1"/>
    </source>
</evidence>
<keyword evidence="8" id="KW-0067">ATP-binding</keyword>
<comment type="function">
    <text evidence="10">Catalyzes the transfer of pyrophosphate from adenosine triphosphate (ATP) to 6-hydroxymethyl-7,8-dihydropterin, an enzymatic step in folate biosynthesis pathway.</text>
</comment>
<comment type="similarity">
    <text evidence="2">Belongs to the HPPK family.</text>
</comment>
<dbReference type="GO" id="GO:0003848">
    <property type="term" value="F:2-amino-4-hydroxy-6-hydroxymethyldihydropteridine diphosphokinase activity"/>
    <property type="evidence" value="ECO:0007669"/>
    <property type="project" value="UniProtKB-EC"/>
</dbReference>
<feature type="domain" description="7,8-dihydro-6-hydroxymethylpterin-pyrophosphokinase" evidence="13">
    <location>
        <begin position="4"/>
        <end position="140"/>
    </location>
</feature>
<dbReference type="CDD" id="cd00483">
    <property type="entry name" value="HPPK"/>
    <property type="match status" value="1"/>
</dbReference>
<organism evidence="14 15">
    <name type="scientific">Candidatus Cryptobacteroides avicola</name>
    <dbReference type="NCBI Taxonomy" id="2840757"/>
    <lineage>
        <taxon>Bacteria</taxon>
        <taxon>Pseudomonadati</taxon>
        <taxon>Bacteroidota</taxon>
        <taxon>Bacteroidia</taxon>
        <taxon>Bacteroidales</taxon>
        <taxon>Candidatus Cryptobacteroides</taxon>
    </lineage>
</organism>
<dbReference type="PANTHER" id="PTHR43071:SF1">
    <property type="entry name" value="2-AMINO-4-HYDROXY-6-HYDROXYMETHYLDIHYDROPTERIDINE PYROPHOSPHOKINASE"/>
    <property type="match status" value="1"/>
</dbReference>
<dbReference type="EMBL" id="JADILV010000007">
    <property type="protein sequence ID" value="MBO8482705.1"/>
    <property type="molecule type" value="Genomic_DNA"/>
</dbReference>
<evidence type="ECO:0000256" key="7">
    <source>
        <dbReference type="ARBA" id="ARBA00022777"/>
    </source>
</evidence>
<evidence type="ECO:0000256" key="9">
    <source>
        <dbReference type="ARBA" id="ARBA00022909"/>
    </source>
</evidence>
<dbReference type="Gene3D" id="3.30.70.560">
    <property type="entry name" value="7,8-Dihydro-6-hydroxymethylpterin-pyrophosphokinase HPPK"/>
    <property type="match status" value="1"/>
</dbReference>
<reference evidence="14" key="2">
    <citation type="journal article" date="2021" name="PeerJ">
        <title>Extensive microbial diversity within the chicken gut microbiome revealed by metagenomics and culture.</title>
        <authorList>
            <person name="Gilroy R."/>
            <person name="Ravi A."/>
            <person name="Getino M."/>
            <person name="Pursley I."/>
            <person name="Horton D.L."/>
            <person name="Alikhan N.F."/>
            <person name="Baker D."/>
            <person name="Gharbi K."/>
            <person name="Hall N."/>
            <person name="Watson M."/>
            <person name="Adriaenssens E.M."/>
            <person name="Foster-Nyarko E."/>
            <person name="Jarju S."/>
            <person name="Secka A."/>
            <person name="Antonio M."/>
            <person name="Oren A."/>
            <person name="Chaudhuri R.R."/>
            <person name="La Ragione R."/>
            <person name="Hildebrand F."/>
            <person name="Pallen M.J."/>
        </authorList>
    </citation>
    <scope>NUCLEOTIDE SEQUENCE</scope>
    <source>
        <strain evidence="14">G3-8215</strain>
    </source>
</reference>
<dbReference type="InterPro" id="IPR035907">
    <property type="entry name" value="Hppk_sf"/>
</dbReference>
<protein>
    <recommendedName>
        <fullName evidence="4">2-amino-4-hydroxy-6-hydroxymethyldihydropteridine pyrophosphokinase</fullName>
        <ecNumber evidence="3">2.7.6.3</ecNumber>
    </recommendedName>
    <alternativeName>
        <fullName evidence="11">6-hydroxymethyl-7,8-dihydropterin pyrophosphokinase</fullName>
    </alternativeName>
    <alternativeName>
        <fullName evidence="12">7,8-dihydro-6-hydroxymethylpterin-pyrophosphokinase</fullName>
    </alternativeName>
</protein>
<comment type="caution">
    <text evidence="14">The sequence shown here is derived from an EMBL/GenBank/DDBJ whole genome shotgun (WGS) entry which is preliminary data.</text>
</comment>
<name>A0A940DQ81_9BACT</name>
<accession>A0A940DQ81</accession>
<evidence type="ECO:0000256" key="4">
    <source>
        <dbReference type="ARBA" id="ARBA00016218"/>
    </source>
</evidence>
<keyword evidence="9" id="KW-0289">Folate biosynthesis</keyword>
<dbReference type="AlphaFoldDB" id="A0A940DQ81"/>
<keyword evidence="6" id="KW-0547">Nucleotide-binding</keyword>
<comment type="pathway">
    <text evidence="1">Cofactor biosynthesis; tetrahydrofolate biosynthesis; 2-amino-4-hydroxy-6-hydroxymethyl-7,8-dihydropteridine diphosphate from 7,8-dihydroneopterin triphosphate: step 4/4.</text>
</comment>
<evidence type="ECO:0000256" key="6">
    <source>
        <dbReference type="ARBA" id="ARBA00022741"/>
    </source>
</evidence>
<dbReference type="Proteomes" id="UP000725002">
    <property type="component" value="Unassembled WGS sequence"/>
</dbReference>
<dbReference type="GO" id="GO:0046656">
    <property type="term" value="P:folic acid biosynthetic process"/>
    <property type="evidence" value="ECO:0007669"/>
    <property type="project" value="UniProtKB-KW"/>
</dbReference>
<dbReference type="SUPFAM" id="SSF55083">
    <property type="entry name" value="6-hydroxymethyl-7,8-dihydropterin pyrophosphokinase, HPPK"/>
    <property type="match status" value="1"/>
</dbReference>
<keyword evidence="7" id="KW-0418">Kinase</keyword>
<gene>
    <name evidence="14" type="primary">folK</name>
    <name evidence="14" type="ORF">IAB75_01085</name>
</gene>